<feature type="compositionally biased region" description="Basic residues" evidence="1">
    <location>
        <begin position="286"/>
        <end position="300"/>
    </location>
</feature>
<organism evidence="2 3">
    <name type="scientific">Glossina brevipalpis</name>
    <dbReference type="NCBI Taxonomy" id="37001"/>
    <lineage>
        <taxon>Eukaryota</taxon>
        <taxon>Metazoa</taxon>
        <taxon>Ecdysozoa</taxon>
        <taxon>Arthropoda</taxon>
        <taxon>Hexapoda</taxon>
        <taxon>Insecta</taxon>
        <taxon>Pterygota</taxon>
        <taxon>Neoptera</taxon>
        <taxon>Endopterygota</taxon>
        <taxon>Diptera</taxon>
        <taxon>Brachycera</taxon>
        <taxon>Muscomorpha</taxon>
        <taxon>Hippoboscoidea</taxon>
        <taxon>Glossinidae</taxon>
        <taxon>Glossina</taxon>
    </lineage>
</organism>
<dbReference type="Proteomes" id="UP000091820">
    <property type="component" value="Unassembled WGS sequence"/>
</dbReference>
<reference evidence="2" key="2">
    <citation type="submission" date="2020-05" db="UniProtKB">
        <authorList>
            <consortium name="EnsemblMetazoa"/>
        </authorList>
    </citation>
    <scope>IDENTIFICATION</scope>
    <source>
        <strain evidence="2">IAEA</strain>
    </source>
</reference>
<dbReference type="VEuPathDB" id="VectorBase:GBRI040724"/>
<feature type="compositionally biased region" description="Basic residues" evidence="1">
    <location>
        <begin position="231"/>
        <end position="247"/>
    </location>
</feature>
<feature type="region of interest" description="Disordered" evidence="1">
    <location>
        <begin position="189"/>
        <end position="329"/>
    </location>
</feature>
<evidence type="ECO:0000256" key="1">
    <source>
        <dbReference type="SAM" id="MobiDB-lite"/>
    </source>
</evidence>
<protein>
    <submittedName>
        <fullName evidence="2">Uncharacterized protein</fullName>
    </submittedName>
</protein>
<feature type="region of interest" description="Disordered" evidence="1">
    <location>
        <begin position="113"/>
        <end position="142"/>
    </location>
</feature>
<evidence type="ECO:0000313" key="2">
    <source>
        <dbReference type="EnsemblMetazoa" id="GBRI040724-PA"/>
    </source>
</evidence>
<feature type="compositionally biased region" description="Low complexity" evidence="1">
    <location>
        <begin position="248"/>
        <end position="261"/>
    </location>
</feature>
<feature type="compositionally biased region" description="Polar residues" evidence="1">
    <location>
        <begin position="303"/>
        <end position="312"/>
    </location>
</feature>
<accession>A0A1A9X1I1</accession>
<feature type="compositionally biased region" description="Basic residues" evidence="1">
    <location>
        <begin position="262"/>
        <end position="275"/>
    </location>
</feature>
<keyword evidence="3" id="KW-1185">Reference proteome</keyword>
<dbReference type="STRING" id="37001.A0A1A9X1I1"/>
<name>A0A1A9X1I1_9MUSC</name>
<proteinExistence type="predicted"/>
<feature type="compositionally biased region" description="Acidic residues" evidence="1">
    <location>
        <begin position="204"/>
        <end position="222"/>
    </location>
</feature>
<evidence type="ECO:0000313" key="3">
    <source>
        <dbReference type="Proteomes" id="UP000091820"/>
    </source>
</evidence>
<reference evidence="3" key="1">
    <citation type="submission" date="2014-03" db="EMBL/GenBank/DDBJ databases">
        <authorList>
            <person name="Aksoy S."/>
            <person name="Warren W."/>
            <person name="Wilson R.K."/>
        </authorList>
    </citation>
    <scope>NUCLEOTIDE SEQUENCE [LARGE SCALE GENOMIC DNA]</scope>
    <source>
        <strain evidence="3">IAEA</strain>
    </source>
</reference>
<sequence length="387" mass="44692">MFLKILDAFSQTAEMKIEVDENGDEYEVKRFHIKGRTLNDGRSQCVITRRKRTTPTIKPIEDESRQQQIMFYYTSEPFAEEFNSNDKNPNDKDIPFESLKNKTKESTFAAAVLNNNDSYQEDDEMNMNEDRTNGSDNDNDNETQHLLQQLPQYSSINNGLIVVHSYEPQKLQQKPQQLYALIPLHYSNLDDDGENVSSSSIWSVDDDDDDIDGDDDWDDIPDDLIVNTHDKNKKRPNKTRNKKKTNKKISSSSSSSSSSNNKSKRKNNNKIRRRISTTVKPTLYRKNNRKTVKASNRRKVPISQKNRGNQNVDIDENEDDSYTVTTNQNDDEYDPDINCIIIRKEFVTTTTTTARPFWNIFGRNTNGTSRSSGPFGNRKRLNLKFVA</sequence>
<dbReference type="AlphaFoldDB" id="A0A1A9X1I1"/>
<dbReference type="EnsemblMetazoa" id="GBRI040724-RA">
    <property type="protein sequence ID" value="GBRI040724-PA"/>
    <property type="gene ID" value="GBRI040724"/>
</dbReference>